<dbReference type="AlphaFoldDB" id="Q9PFB5"/>
<feature type="region of interest" description="Disordered" evidence="1">
    <location>
        <begin position="1"/>
        <end position="45"/>
    </location>
</feature>
<proteinExistence type="predicted"/>
<reference evidence="2 3" key="1">
    <citation type="journal article" date="2000" name="Nature">
        <title>The genome sequence of the plant pathogen Xylella fastidiosa.</title>
        <authorList>
            <person name="Simpson A.J."/>
            <person name="Reinach F.C."/>
            <person name="Arruda P."/>
            <person name="Abreu F.A."/>
            <person name="Acencio M."/>
            <person name="Alvarenga R."/>
            <person name="Alves L.M."/>
            <person name="Araya J.E."/>
            <person name="Baia G.S."/>
            <person name="Baptista C.S."/>
            <person name="Barros M.H."/>
            <person name="Bonaccorsi E.D."/>
            <person name="Bordin S."/>
            <person name="Bove J.M."/>
            <person name="Briones M.R."/>
            <person name="Bueno M.R."/>
            <person name="Camargo A.A."/>
            <person name="Camargo L.E."/>
            <person name="Carraro D.M."/>
            <person name="Carrer H."/>
            <person name="Colauto N.B."/>
            <person name="Colombo C."/>
            <person name="Costa F.F."/>
            <person name="Costa M.C."/>
            <person name="Costa-Neto C.M."/>
            <person name="Coutinho L.L."/>
            <person name="Cristofani M."/>
            <person name="Dias-Neto E."/>
            <person name="Docena C."/>
            <person name="El-Dorry H."/>
            <person name="Facincani A.P."/>
            <person name="Ferreira A.J."/>
            <person name="Ferreira V.C."/>
            <person name="Ferro J.A."/>
            <person name="Fraga J.S."/>
            <person name="Franca S.C."/>
            <person name="Franco M.C."/>
            <person name="Frohme M."/>
            <person name="Furlan L.R."/>
            <person name="Garnier M."/>
            <person name="Goldman G.H."/>
            <person name="Goldman M.H."/>
            <person name="Gomes S.L."/>
            <person name="Gruber A."/>
            <person name="Ho P.L."/>
            <person name="Hoheisel J.D."/>
            <person name="Junqueira M.L."/>
            <person name="Kemper E.L."/>
            <person name="Kitajima J.P."/>
            <person name="Krieger J.E."/>
            <person name="Kuramae E.E."/>
            <person name="Laigret F."/>
            <person name="Lambais M.R."/>
            <person name="Leite L.C."/>
            <person name="Lemos E.G."/>
            <person name="Lemos M.V."/>
            <person name="Lopes S.A."/>
            <person name="Lopes C.R."/>
            <person name="Machado J.A."/>
            <person name="Machado M.A."/>
            <person name="Madeira A.M."/>
            <person name="Madeira H.M."/>
            <person name="Marino C.L."/>
            <person name="Marques M.V."/>
            <person name="Martins E.A."/>
            <person name="Martins E.M."/>
            <person name="Matsukuma A.Y."/>
            <person name="Menck C.F."/>
            <person name="Miracca E.C."/>
            <person name="Miyaki C.Y."/>
            <person name="Monteriro-Vitorello C.B."/>
            <person name="Moon D.H."/>
            <person name="Nagai M.A."/>
            <person name="Nascimento A.L."/>
            <person name="Netto L.E."/>
            <person name="Nhani A.Jr."/>
            <person name="Nobrega F.G."/>
            <person name="Nunes L.R."/>
            <person name="Oliveira M.A."/>
            <person name="de Oliveira M.C."/>
            <person name="de Oliveira R.C."/>
            <person name="Palmieri D.A."/>
            <person name="Paris A."/>
            <person name="Peixoto B.R."/>
            <person name="Pereira G.A."/>
            <person name="Pereira H.A.Jr."/>
            <person name="Pesquero J.B."/>
            <person name="Quaggio R.B."/>
            <person name="Roberto P.G."/>
            <person name="Rodrigues V."/>
            <person name="de M Rosa A.J."/>
            <person name="de Rosa V.E.Jr."/>
            <person name="de Sa R.G."/>
            <person name="Santelli R.V."/>
            <person name="Sawasaki H.E."/>
            <person name="da Silva A.C."/>
            <person name="da Silva A.M."/>
            <person name="da Silva F.R."/>
            <person name="da Silva W.A.Jr."/>
            <person name="da Silveira J.F."/>
            <person name="Silvestri M.L."/>
            <person name="Siqueira W.J."/>
            <person name="de Souza A.A."/>
            <person name="de Souza A.P."/>
            <person name="Terenzi M.F."/>
            <person name="Truffi D."/>
            <person name="Tsai S.M."/>
            <person name="Tsuhako M.H."/>
            <person name="Vallada H."/>
            <person name="Van Sluys M.A."/>
            <person name="Verjovski-Almeida S."/>
            <person name="Vettore A.L."/>
            <person name="Zago M.A."/>
            <person name="Zatz M."/>
            <person name="Meidanis J."/>
            <person name="Setubal J.C."/>
        </authorList>
    </citation>
    <scope>NUCLEOTIDE SEQUENCE [LARGE SCALE GENOMIC DNA]</scope>
    <source>
        <strain evidence="2 3">9a5c</strain>
    </source>
</reference>
<dbReference type="PIR" id="H82765">
    <property type="entry name" value="H82765"/>
</dbReference>
<gene>
    <name evidence="2" type="ordered locus">XF_0763</name>
</gene>
<dbReference type="KEGG" id="xfa:XF_0763"/>
<evidence type="ECO:0000256" key="1">
    <source>
        <dbReference type="SAM" id="MobiDB-lite"/>
    </source>
</evidence>
<name>Q9PFB5_XYLFA</name>
<dbReference type="EMBL" id="AE003849">
    <property type="protein sequence ID" value="AAF83573.1"/>
    <property type="molecule type" value="Genomic_DNA"/>
</dbReference>
<protein>
    <submittedName>
        <fullName evidence="2">Uncharacterized protein</fullName>
    </submittedName>
</protein>
<evidence type="ECO:0000313" key="3">
    <source>
        <dbReference type="Proteomes" id="UP000000812"/>
    </source>
</evidence>
<dbReference type="HOGENOM" id="CLU_2345976_0_0_6"/>
<dbReference type="Proteomes" id="UP000000812">
    <property type="component" value="Chromosome"/>
</dbReference>
<feature type="compositionally biased region" description="Polar residues" evidence="1">
    <location>
        <begin position="1"/>
        <end position="12"/>
    </location>
</feature>
<sequence>MAHTTCARSQAHSLKKDKQRIPSHQNISTHNQCLQCHPAPPEQYQKPHFHELHIDQQHRQYLERGVFTASNQRTNTSVKNMHRQIQYASNTLSPADK</sequence>
<organism evidence="2 3">
    <name type="scientific">Xylella fastidiosa (strain 9a5c)</name>
    <dbReference type="NCBI Taxonomy" id="160492"/>
    <lineage>
        <taxon>Bacteria</taxon>
        <taxon>Pseudomonadati</taxon>
        <taxon>Pseudomonadota</taxon>
        <taxon>Gammaproteobacteria</taxon>
        <taxon>Lysobacterales</taxon>
        <taxon>Lysobacteraceae</taxon>
        <taxon>Xylella</taxon>
    </lineage>
</organism>
<feature type="compositionally biased region" description="Polar residues" evidence="1">
    <location>
        <begin position="22"/>
        <end position="34"/>
    </location>
</feature>
<evidence type="ECO:0000313" key="2">
    <source>
        <dbReference type="EMBL" id="AAF83573.1"/>
    </source>
</evidence>
<accession>Q9PFB5</accession>
<dbReference type="STRING" id="160492.XF_0763"/>